<dbReference type="Gene3D" id="1.10.10.60">
    <property type="entry name" value="Homeodomain-like"/>
    <property type="match status" value="1"/>
</dbReference>
<dbReference type="InterPro" id="IPR007634">
    <property type="entry name" value="RNA_pol_sigma_54_DNA-bd"/>
</dbReference>
<feature type="region of interest" description="Disordered" evidence="9">
    <location>
        <begin position="1"/>
        <end position="20"/>
    </location>
</feature>
<keyword evidence="8" id="KW-0804">Transcription</keyword>
<feature type="domain" description="RNA polymerase sigma factor 54 DNA-binding" evidence="10">
    <location>
        <begin position="300"/>
        <end position="458"/>
    </location>
</feature>
<dbReference type="GO" id="GO:0016779">
    <property type="term" value="F:nucleotidyltransferase activity"/>
    <property type="evidence" value="ECO:0007669"/>
    <property type="project" value="UniProtKB-KW"/>
</dbReference>
<evidence type="ECO:0000256" key="3">
    <source>
        <dbReference type="ARBA" id="ARBA00022679"/>
    </source>
</evidence>
<evidence type="ECO:0000256" key="5">
    <source>
        <dbReference type="ARBA" id="ARBA00023015"/>
    </source>
</evidence>
<dbReference type="PROSITE" id="PS50044">
    <property type="entry name" value="SIGMA54_3"/>
    <property type="match status" value="1"/>
</dbReference>
<dbReference type="PIRSF" id="PIRSF000774">
    <property type="entry name" value="RpoN"/>
    <property type="match status" value="1"/>
</dbReference>
<keyword evidence="13" id="KW-1185">Reference proteome</keyword>
<dbReference type="PANTHER" id="PTHR32248">
    <property type="entry name" value="RNA POLYMERASE SIGMA-54 FACTOR"/>
    <property type="match status" value="1"/>
</dbReference>
<dbReference type="InterPro" id="IPR038709">
    <property type="entry name" value="RpoN_core-bd_sf"/>
</dbReference>
<evidence type="ECO:0000259" key="11">
    <source>
        <dbReference type="Pfam" id="PF04963"/>
    </source>
</evidence>
<name>A0A6I2GDB0_9LACT</name>
<gene>
    <name evidence="12" type="primary">rpoN</name>
    <name evidence="12" type="ORF">GIY09_01615</name>
</gene>
<evidence type="ECO:0000259" key="10">
    <source>
        <dbReference type="Pfam" id="PF04552"/>
    </source>
</evidence>
<evidence type="ECO:0000256" key="7">
    <source>
        <dbReference type="ARBA" id="ARBA00023125"/>
    </source>
</evidence>
<dbReference type="AlphaFoldDB" id="A0A6I2GDB0"/>
<keyword evidence="2" id="KW-0240">DNA-directed RNA polymerase</keyword>
<reference evidence="12 13" key="1">
    <citation type="submission" date="2019-11" db="EMBL/GenBank/DDBJ databases">
        <title>Characterisation of Fundicoccus ignavus gen. nov. sp. nov., a novel genus of the family Aerococcaceae isolated from bulk tank milk.</title>
        <authorList>
            <person name="Siebert A."/>
            <person name="Huptas C."/>
            <person name="Wenning M."/>
            <person name="Scherer S."/>
            <person name="Doll E.V."/>
        </authorList>
    </citation>
    <scope>NUCLEOTIDE SEQUENCE [LARGE SCALE GENOMIC DNA]</scope>
    <source>
        <strain evidence="12 13">WS4759</strain>
    </source>
</reference>
<keyword evidence="7" id="KW-0238">DNA-binding</keyword>
<comment type="similarity">
    <text evidence="1">Belongs to the sigma-54 factor family.</text>
</comment>
<comment type="caution">
    <text evidence="12">The sequence shown here is derived from an EMBL/GenBank/DDBJ whole genome shotgun (WGS) entry which is preliminary data.</text>
</comment>
<accession>A0A6I2GDB0</accession>
<protein>
    <submittedName>
        <fullName evidence="12">RNA polymerase factor sigma-54</fullName>
    </submittedName>
</protein>
<dbReference type="GO" id="GO:0006352">
    <property type="term" value="P:DNA-templated transcription initiation"/>
    <property type="evidence" value="ECO:0007669"/>
    <property type="project" value="InterPro"/>
</dbReference>
<dbReference type="Pfam" id="PF04963">
    <property type="entry name" value="Sigma54_CBD"/>
    <property type="match status" value="1"/>
</dbReference>
<dbReference type="NCBIfam" id="TIGR02395">
    <property type="entry name" value="rpoN_sigma"/>
    <property type="match status" value="1"/>
</dbReference>
<dbReference type="Pfam" id="PF04552">
    <property type="entry name" value="Sigma54_DBD"/>
    <property type="match status" value="1"/>
</dbReference>
<keyword evidence="3" id="KW-0808">Transferase</keyword>
<dbReference type="GO" id="GO:0001216">
    <property type="term" value="F:DNA-binding transcription activator activity"/>
    <property type="evidence" value="ECO:0007669"/>
    <property type="project" value="InterPro"/>
</dbReference>
<dbReference type="InterPro" id="IPR007046">
    <property type="entry name" value="RNA_pol_sigma_54_core-bd"/>
</dbReference>
<keyword evidence="4" id="KW-0548">Nucleotidyltransferase</keyword>
<evidence type="ECO:0000313" key="12">
    <source>
        <dbReference type="EMBL" id="MRI84594.1"/>
    </source>
</evidence>
<dbReference type="RefSeq" id="WP_153863024.1">
    <property type="nucleotide sequence ID" value="NZ_WJQS01000001.1"/>
</dbReference>
<dbReference type="PANTHER" id="PTHR32248:SF4">
    <property type="entry name" value="RNA POLYMERASE SIGMA-54 FACTOR"/>
    <property type="match status" value="1"/>
</dbReference>
<evidence type="ECO:0000313" key="13">
    <source>
        <dbReference type="Proteomes" id="UP000430975"/>
    </source>
</evidence>
<dbReference type="Gene3D" id="1.10.10.1330">
    <property type="entry name" value="RNA polymerase sigma-54 factor, core-binding domain"/>
    <property type="match status" value="1"/>
</dbReference>
<dbReference type="Pfam" id="PF00309">
    <property type="entry name" value="Sigma54_AID"/>
    <property type="match status" value="1"/>
</dbReference>
<evidence type="ECO:0000256" key="6">
    <source>
        <dbReference type="ARBA" id="ARBA00023082"/>
    </source>
</evidence>
<evidence type="ECO:0000256" key="2">
    <source>
        <dbReference type="ARBA" id="ARBA00022478"/>
    </source>
</evidence>
<evidence type="ECO:0000256" key="4">
    <source>
        <dbReference type="ARBA" id="ARBA00022695"/>
    </source>
</evidence>
<dbReference type="Proteomes" id="UP000430975">
    <property type="component" value="Unassembled WGS sequence"/>
</dbReference>
<dbReference type="InterPro" id="IPR000394">
    <property type="entry name" value="RNA_pol_sigma_54"/>
</dbReference>
<keyword evidence="6" id="KW-0731">Sigma factor</keyword>
<dbReference type="GO" id="GO:0016987">
    <property type="term" value="F:sigma factor activity"/>
    <property type="evidence" value="ECO:0007669"/>
    <property type="project" value="UniProtKB-KW"/>
</dbReference>
<dbReference type="EMBL" id="WJQS01000001">
    <property type="protein sequence ID" value="MRI84594.1"/>
    <property type="molecule type" value="Genomic_DNA"/>
</dbReference>
<feature type="compositionally biased region" description="Low complexity" evidence="9">
    <location>
        <begin position="11"/>
        <end position="20"/>
    </location>
</feature>
<evidence type="ECO:0000256" key="9">
    <source>
        <dbReference type="SAM" id="MobiDB-lite"/>
    </source>
</evidence>
<keyword evidence="5" id="KW-0805">Transcription regulation</keyword>
<dbReference type="GO" id="GO:0000428">
    <property type="term" value="C:DNA-directed RNA polymerase complex"/>
    <property type="evidence" value="ECO:0007669"/>
    <property type="project" value="UniProtKB-KW"/>
</dbReference>
<feature type="domain" description="RNA polymerase sigma factor 54 core-binding" evidence="11">
    <location>
        <begin position="106"/>
        <end position="286"/>
    </location>
</feature>
<dbReference type="PRINTS" id="PR00045">
    <property type="entry name" value="SIGMA54FCT"/>
</dbReference>
<evidence type="ECO:0000256" key="1">
    <source>
        <dbReference type="ARBA" id="ARBA00008798"/>
    </source>
</evidence>
<dbReference type="GO" id="GO:0003677">
    <property type="term" value="F:DNA binding"/>
    <property type="evidence" value="ECO:0007669"/>
    <property type="project" value="UniProtKB-KW"/>
</dbReference>
<proteinExistence type="inferred from homology"/>
<organism evidence="12 13">
    <name type="scientific">Fundicoccus ignavus</name>
    <dbReference type="NCBI Taxonomy" id="2664442"/>
    <lineage>
        <taxon>Bacteria</taxon>
        <taxon>Bacillati</taxon>
        <taxon>Bacillota</taxon>
        <taxon>Bacilli</taxon>
        <taxon>Lactobacillales</taxon>
        <taxon>Aerococcaceae</taxon>
        <taxon>Fundicoccus</taxon>
    </lineage>
</organism>
<sequence length="460" mass="52707">MSYDNRMGFNQEQSQKQTQQLSFEQQQSLQILQVVREDLGQMLLDMALENPLMKVEDTRHMLTIDPMDGVLATDSVTQNSLDYINPTPYDREDSHQAMISQLRDESRDSLQTFLLDQIMCYRQTRLRDLMVALLDELDEQGFLTQSQELLQEKLACTAIELVDAITLLQQLDPVGVASADLREYWMLQTENDDAAPNIAYVILESYFSELVQREFQLIADALEVSLAEVQEAVAYYQVLSRAPMSHFSEGDTQFIEPDVYVRRTQAGFEASYNLKNLPEVTFDSAYFQELSEVENQELQAYIQTKRQEALAVMNSLKRREQTLLQVSQVMFNAQSGFFQSKGHQVEPLTMSQVAQACGFSPSTISRTIQGKYFYTDFGTFPFSQLINTAAIQTSDGASVSQHDIQQKIRDLIDQEDKRQPLSDQQLADLLKESGLPLARRTLSKYRQQLDIMPARQRKIK</sequence>
<evidence type="ECO:0000256" key="8">
    <source>
        <dbReference type="ARBA" id="ARBA00023163"/>
    </source>
</evidence>